<dbReference type="GO" id="GO:0004467">
    <property type="term" value="F:long-chain fatty acid-CoA ligase activity"/>
    <property type="evidence" value="ECO:0007669"/>
    <property type="project" value="UniProtKB-EC"/>
</dbReference>
<name>A0A484H5G3_9ZZZZ</name>
<feature type="domain" description="AMP-binding enzyme C-terminal" evidence="3">
    <location>
        <begin position="413"/>
        <end position="487"/>
    </location>
</feature>
<dbReference type="InterPro" id="IPR042099">
    <property type="entry name" value="ANL_N_sf"/>
</dbReference>
<dbReference type="Gene3D" id="3.40.50.12780">
    <property type="entry name" value="N-terminal domain of ligase-like"/>
    <property type="match status" value="1"/>
</dbReference>
<dbReference type="PROSITE" id="PS00455">
    <property type="entry name" value="AMP_BINDING"/>
    <property type="match status" value="1"/>
</dbReference>
<dbReference type="GO" id="GO:0031956">
    <property type="term" value="F:medium-chain fatty acid-CoA ligase activity"/>
    <property type="evidence" value="ECO:0007669"/>
    <property type="project" value="TreeGrafter"/>
</dbReference>
<dbReference type="CDD" id="cd05941">
    <property type="entry name" value="MCS"/>
    <property type="match status" value="1"/>
</dbReference>
<dbReference type="NCBIfam" id="NF005702">
    <property type="entry name" value="PRK07514.1"/>
    <property type="match status" value="1"/>
</dbReference>
<dbReference type="EMBL" id="LR026963">
    <property type="protein sequence ID" value="VBB69247.1"/>
    <property type="molecule type" value="Genomic_DNA"/>
</dbReference>
<sequence length="508" mass="55455">MTAMNDANFYRLIMSRRPTDLSRPLIEWIDRIYSWADMETISTHFSTLLTSLGCMKGDRVVVQVDKSPAALFLYLACLRAGLAFVPMNTAYHADEVEYRIRDAKPTVVVVSPAVAPLAESIASRYGIRHVLTLAANGSGSFPMSVPTVSCQPCPCAPDDVAAILYTSGTTGQPKGAVLSHRNLAVNGETLRTSWAFTADDILLHALPIDHTHGLFVACHCALLSGARMIWLPAFDRTQVLVHLPRATVFMGVPTYYTRLLAMTDFTAATCTRMRLFVSGSAPLLPETFLAFQRRTGHAILERYGMTETGMNTSNPYHGERQPGHVGKPLPGVSVRVVGVDGTLLPRGQIGVLQVRGDNVFLGYWEQPKEMNFTSDAWFITGDLAYIGDDETLTLVGRASDLIISGGYNVYPREVEQVINSLSGVIESAVIGLPHPDFGEAVVVVVQAGQNRPTTESILSSVRARLANYKVPKAIVFVDKLPHNPMGKVQKNLLRQTYATMFVATSVPS</sequence>
<evidence type="ECO:0000259" key="3">
    <source>
        <dbReference type="Pfam" id="PF13193"/>
    </source>
</evidence>
<protein>
    <submittedName>
        <fullName evidence="4">Long-chain-fatty-acid--CoA ligase</fullName>
        <ecNumber evidence="4">6.2.1.3</ecNumber>
    </submittedName>
</protein>
<accession>A0A484H5G3</accession>
<dbReference type="InterPro" id="IPR045851">
    <property type="entry name" value="AMP-bd_C_sf"/>
</dbReference>
<proteinExistence type="inferred from homology"/>
<gene>
    <name evidence="4" type="ORF">RIEGSTA812A_PEG_720</name>
</gene>
<dbReference type="EC" id="6.2.1.3" evidence="4"/>
<dbReference type="PANTHER" id="PTHR43201">
    <property type="entry name" value="ACYL-COA SYNTHETASE"/>
    <property type="match status" value="1"/>
</dbReference>
<dbReference type="Pfam" id="PF13193">
    <property type="entry name" value="AMP-binding_C"/>
    <property type="match status" value="1"/>
</dbReference>
<reference evidence="4" key="1">
    <citation type="submission" date="2018-10" db="EMBL/GenBank/DDBJ databases">
        <authorList>
            <person name="Gruber-Vodicka H."/>
            <person name="Jaeckle O."/>
        </authorList>
    </citation>
    <scope>NUCLEOTIDE SEQUENCE</scope>
</reference>
<dbReference type="InterPro" id="IPR020845">
    <property type="entry name" value="AMP-binding_CS"/>
</dbReference>
<evidence type="ECO:0000313" key="4">
    <source>
        <dbReference type="EMBL" id="VBB69247.1"/>
    </source>
</evidence>
<dbReference type="PANTHER" id="PTHR43201:SF8">
    <property type="entry name" value="ACYL-COA SYNTHETASE FAMILY MEMBER 3"/>
    <property type="match status" value="1"/>
</dbReference>
<keyword evidence="4" id="KW-0436">Ligase</keyword>
<comment type="similarity">
    <text evidence="1">Belongs to the ATP-dependent AMP-binding enzyme family.</text>
</comment>
<dbReference type="AlphaFoldDB" id="A0A484H5G3"/>
<evidence type="ECO:0000259" key="2">
    <source>
        <dbReference type="Pfam" id="PF00501"/>
    </source>
</evidence>
<dbReference type="InterPro" id="IPR025110">
    <property type="entry name" value="AMP-bd_C"/>
</dbReference>
<dbReference type="Pfam" id="PF00501">
    <property type="entry name" value="AMP-binding"/>
    <property type="match status" value="1"/>
</dbReference>
<organism evidence="4">
    <name type="scientific">invertebrate metagenome</name>
    <dbReference type="NCBI Taxonomy" id="1711999"/>
    <lineage>
        <taxon>unclassified sequences</taxon>
        <taxon>metagenomes</taxon>
        <taxon>organismal metagenomes</taxon>
    </lineage>
</organism>
<evidence type="ECO:0000256" key="1">
    <source>
        <dbReference type="ARBA" id="ARBA00006432"/>
    </source>
</evidence>
<dbReference type="InterPro" id="IPR000873">
    <property type="entry name" value="AMP-dep_synth/lig_dom"/>
</dbReference>
<dbReference type="SUPFAM" id="SSF56801">
    <property type="entry name" value="Acetyl-CoA synthetase-like"/>
    <property type="match status" value="1"/>
</dbReference>
<dbReference type="Gene3D" id="3.30.300.30">
    <property type="match status" value="1"/>
</dbReference>
<feature type="domain" description="AMP-dependent synthetase/ligase" evidence="2">
    <location>
        <begin position="27"/>
        <end position="364"/>
    </location>
</feature>